<dbReference type="CDD" id="cd14792">
    <property type="entry name" value="GH27"/>
    <property type="match status" value="1"/>
</dbReference>
<dbReference type="RefSeq" id="WP_203963707.1">
    <property type="nucleotide sequence ID" value="NZ_AP023355.1"/>
</dbReference>
<dbReference type="PANTHER" id="PTHR11452:SF75">
    <property type="entry name" value="ALPHA-GALACTOSIDASE MEL1"/>
    <property type="match status" value="1"/>
</dbReference>
<evidence type="ECO:0000256" key="9">
    <source>
        <dbReference type="SAM" id="SignalP"/>
    </source>
</evidence>
<dbReference type="InterPro" id="IPR013783">
    <property type="entry name" value="Ig-like_fold"/>
</dbReference>
<keyword evidence="7 8" id="KW-0326">Glycosidase</keyword>
<evidence type="ECO:0000256" key="7">
    <source>
        <dbReference type="ARBA" id="ARBA00023295"/>
    </source>
</evidence>
<dbReference type="Gene3D" id="3.20.20.70">
    <property type="entry name" value="Aldolase class I"/>
    <property type="match status" value="1"/>
</dbReference>
<dbReference type="InterPro" id="IPR002241">
    <property type="entry name" value="Glyco_hydro_27"/>
</dbReference>
<proteinExistence type="inferred from homology"/>
<dbReference type="PROSITE" id="PS00512">
    <property type="entry name" value="ALPHA_GALACTOSIDASE"/>
    <property type="match status" value="1"/>
</dbReference>
<evidence type="ECO:0000256" key="6">
    <source>
        <dbReference type="ARBA" id="ARBA00023157"/>
    </source>
</evidence>
<dbReference type="Pfam" id="PF17801">
    <property type="entry name" value="Melibiase_C"/>
    <property type="match status" value="1"/>
</dbReference>
<comment type="catalytic activity">
    <reaction evidence="1 8">
        <text>Hydrolysis of terminal, non-reducing alpha-D-galactose residues in alpha-D-galactosides, including galactose oligosaccharides, galactomannans and galactolipids.</text>
        <dbReference type="EC" id="3.2.1.22"/>
    </reaction>
</comment>
<dbReference type="Pfam" id="PF08305">
    <property type="entry name" value="NPCBM"/>
    <property type="match status" value="1"/>
</dbReference>
<dbReference type="GO" id="GO:0016052">
    <property type="term" value="P:carbohydrate catabolic process"/>
    <property type="evidence" value="ECO:0007669"/>
    <property type="project" value="UniProtKB-ARBA"/>
</dbReference>
<dbReference type="EC" id="3.2.1.22" evidence="3 8"/>
<keyword evidence="12" id="KW-1185">Reference proteome</keyword>
<dbReference type="InterPro" id="IPR017853">
    <property type="entry name" value="GH"/>
</dbReference>
<dbReference type="PRINTS" id="PR00740">
    <property type="entry name" value="GLHYDRLASE27"/>
</dbReference>
<evidence type="ECO:0000313" key="12">
    <source>
        <dbReference type="Proteomes" id="UP000611640"/>
    </source>
</evidence>
<evidence type="ECO:0000256" key="2">
    <source>
        <dbReference type="ARBA" id="ARBA00009743"/>
    </source>
</evidence>
<dbReference type="Pfam" id="PF16499">
    <property type="entry name" value="Melibiase_2"/>
    <property type="match status" value="1"/>
</dbReference>
<comment type="similarity">
    <text evidence="2 8">Belongs to the glycosyl hydrolase 27 family.</text>
</comment>
<keyword evidence="4 9" id="KW-0732">Signal</keyword>
<dbReference type="AlphaFoldDB" id="A0A7R7DTF5"/>
<dbReference type="GO" id="GO:0004557">
    <property type="term" value="F:alpha-galactosidase activity"/>
    <property type="evidence" value="ECO:0007669"/>
    <property type="project" value="UniProtKB-EC"/>
</dbReference>
<evidence type="ECO:0000256" key="1">
    <source>
        <dbReference type="ARBA" id="ARBA00001255"/>
    </source>
</evidence>
<dbReference type="InterPro" id="IPR018905">
    <property type="entry name" value="A-galactase_NEW3"/>
</dbReference>
<protein>
    <recommendedName>
        <fullName evidence="3 8">Alpha-galactosidase</fullName>
        <ecNumber evidence="3 8">3.2.1.22</ecNumber>
    </recommendedName>
    <alternativeName>
        <fullName evidence="8">Melibiase</fullName>
    </alternativeName>
</protein>
<keyword evidence="5 8" id="KW-0378">Hydrolase</keyword>
<dbReference type="InterPro" id="IPR038637">
    <property type="entry name" value="NPCBM_sf"/>
</dbReference>
<gene>
    <name evidence="11" type="ORF">Athai_50120</name>
</gene>
<dbReference type="InterPro" id="IPR000111">
    <property type="entry name" value="Glyco_hydro_27/36_CS"/>
</dbReference>
<dbReference type="Gene3D" id="2.60.40.1180">
    <property type="entry name" value="Golgi alpha-mannosidase II"/>
    <property type="match status" value="1"/>
</dbReference>
<dbReference type="KEGG" id="atl:Athai_50120"/>
<dbReference type="Gene3D" id="2.60.120.1060">
    <property type="entry name" value="NPCBM/NEW2 domain"/>
    <property type="match status" value="1"/>
</dbReference>
<dbReference type="SUPFAM" id="SSF51445">
    <property type="entry name" value="(Trans)glycosidases"/>
    <property type="match status" value="1"/>
</dbReference>
<feature type="signal peptide" evidence="9">
    <location>
        <begin position="1"/>
        <end position="20"/>
    </location>
</feature>
<keyword evidence="6 8" id="KW-1015">Disulfide bond</keyword>
<reference evidence="11 12" key="1">
    <citation type="submission" date="2020-08" db="EMBL/GenBank/DDBJ databases">
        <title>Whole genome shotgun sequence of Actinocatenispora thailandica NBRC 105041.</title>
        <authorList>
            <person name="Komaki H."/>
            <person name="Tamura T."/>
        </authorList>
    </citation>
    <scope>NUCLEOTIDE SEQUENCE [LARGE SCALE GENOMIC DNA]</scope>
    <source>
        <strain evidence="11 12">NBRC 105041</strain>
    </source>
</reference>
<dbReference type="InterPro" id="IPR013785">
    <property type="entry name" value="Aldolase_TIM"/>
</dbReference>
<dbReference type="Gene3D" id="2.60.40.10">
    <property type="entry name" value="Immunoglobulins"/>
    <property type="match status" value="1"/>
</dbReference>
<dbReference type="InterPro" id="IPR008979">
    <property type="entry name" value="Galactose-bd-like_sf"/>
</dbReference>
<sequence>MRRLLALAAVAALAIGGATVVGTVAHPTEAKALDNGLALTPPMGFNDWNSFGCNVDEQLIKQTADFFVSSGLKDAGYEYVNIDDCWSERQRSADGHLVPDPVKFPDGIKGTADYVHSKGLKLGIYSSAGDKTCAGYPASFGHETTDANDFAAWGVDYLKYDNCGSRDTPETEAGYIDRYSRMRDALAATGRPMVYSLCEWGNFDPANWAGDVGNLWRTTGDISDHWSSLKSIIRKNMGLYAAAKPGAWNDPDMLEVGNGGMTDTEYRTHFGLWSMMASPLLIGSDLRKATPATMEILSNSEVIALDQDSLGKQAKPIADSNGHVVFAKPLANGDVAVALYNESDSAATISTTADAAGLPHAAAYSLRDVWQHSNTETAGTISASVPAHGTAIYRVSVDHRWNSYPPSTSAGVDAGTVYAGAPAAILTPGKANEVTTTVANNGRVPVHAVQAGLTGPDGWQLKATSGTEAPALPTGKSLTTTWQVTPPANVAAGTYSLKLHGTYQWNGHGYTADGGTSVLVAVGPTAGTHYLSDLDWLSADNDWGPVERDSSNGETGAGDGHTITINGVTYAKGLGTNAPATITYFLGGTCTALHTDVGIDDEKDGSVANASFEIWVDGSKVADSGPMTADDAARTLTADLTGAHVVQLVANDQGDANSDHTDWAGAAITCS</sequence>
<dbReference type="Pfam" id="PF10633">
    <property type="entry name" value="NPCBM_assoc"/>
    <property type="match status" value="1"/>
</dbReference>
<evidence type="ECO:0000256" key="5">
    <source>
        <dbReference type="ARBA" id="ARBA00022801"/>
    </source>
</evidence>
<evidence type="ECO:0000256" key="8">
    <source>
        <dbReference type="RuleBase" id="RU361168"/>
    </source>
</evidence>
<feature type="domain" description="Glycosyl hydrolase family 98 putative carbohydrate-binding module" evidence="10">
    <location>
        <begin position="525"/>
        <end position="670"/>
    </location>
</feature>
<accession>A0A7R7DTF5</accession>
<dbReference type="FunFam" id="3.20.20.70:FF:000202">
    <property type="entry name" value="Alpha-galactosidase"/>
    <property type="match status" value="1"/>
</dbReference>
<dbReference type="SMART" id="SM00776">
    <property type="entry name" value="NPCBM"/>
    <property type="match status" value="1"/>
</dbReference>
<dbReference type="SUPFAM" id="SSF49785">
    <property type="entry name" value="Galactose-binding domain-like"/>
    <property type="match status" value="1"/>
</dbReference>
<dbReference type="Proteomes" id="UP000611640">
    <property type="component" value="Chromosome"/>
</dbReference>
<dbReference type="PANTHER" id="PTHR11452">
    <property type="entry name" value="ALPHA-GALACTOSIDASE/ALPHA-N-ACETYLGALACTOSAMINIDASE"/>
    <property type="match status" value="1"/>
</dbReference>
<evidence type="ECO:0000256" key="4">
    <source>
        <dbReference type="ARBA" id="ARBA00022729"/>
    </source>
</evidence>
<dbReference type="InterPro" id="IPR041233">
    <property type="entry name" value="Melibiase_C"/>
</dbReference>
<name>A0A7R7DTF5_9ACTN</name>
<dbReference type="EMBL" id="AP023355">
    <property type="protein sequence ID" value="BCJ37509.1"/>
    <property type="molecule type" value="Genomic_DNA"/>
</dbReference>
<dbReference type="InterPro" id="IPR013780">
    <property type="entry name" value="Glyco_hydro_b"/>
</dbReference>
<feature type="chain" id="PRO_5039671855" description="Alpha-galactosidase" evidence="9">
    <location>
        <begin position="21"/>
        <end position="671"/>
    </location>
</feature>
<evidence type="ECO:0000313" key="11">
    <source>
        <dbReference type="EMBL" id="BCJ37509.1"/>
    </source>
</evidence>
<dbReference type="InterPro" id="IPR013222">
    <property type="entry name" value="Glyco_hyd_98_carb-bd"/>
</dbReference>
<evidence type="ECO:0000259" key="10">
    <source>
        <dbReference type="SMART" id="SM00776"/>
    </source>
</evidence>
<dbReference type="SUPFAM" id="SSF51011">
    <property type="entry name" value="Glycosyl hydrolase domain"/>
    <property type="match status" value="1"/>
</dbReference>
<organism evidence="11 12">
    <name type="scientific">Actinocatenispora thailandica</name>
    <dbReference type="NCBI Taxonomy" id="227318"/>
    <lineage>
        <taxon>Bacteria</taxon>
        <taxon>Bacillati</taxon>
        <taxon>Actinomycetota</taxon>
        <taxon>Actinomycetes</taxon>
        <taxon>Micromonosporales</taxon>
        <taxon>Micromonosporaceae</taxon>
        <taxon>Actinocatenispora</taxon>
    </lineage>
</organism>
<evidence type="ECO:0000256" key="3">
    <source>
        <dbReference type="ARBA" id="ARBA00012755"/>
    </source>
</evidence>